<gene>
    <name evidence="1" type="ORF">UFOPK2975_01305</name>
</gene>
<protein>
    <submittedName>
        <fullName evidence="1">Unannotated protein</fullName>
    </submittedName>
</protein>
<dbReference type="EMBL" id="CAFAAG010000137">
    <property type="protein sequence ID" value="CAB4802039.1"/>
    <property type="molecule type" value="Genomic_DNA"/>
</dbReference>
<organism evidence="1">
    <name type="scientific">freshwater metagenome</name>
    <dbReference type="NCBI Taxonomy" id="449393"/>
    <lineage>
        <taxon>unclassified sequences</taxon>
        <taxon>metagenomes</taxon>
        <taxon>ecological metagenomes</taxon>
    </lineage>
</organism>
<dbReference type="Pfam" id="PF12007">
    <property type="entry name" value="DUF3501"/>
    <property type="match status" value="1"/>
</dbReference>
<reference evidence="1" key="1">
    <citation type="submission" date="2020-05" db="EMBL/GenBank/DDBJ databases">
        <authorList>
            <person name="Chiriac C."/>
            <person name="Salcher M."/>
            <person name="Ghai R."/>
            <person name="Kavagutti S V."/>
        </authorList>
    </citation>
    <scope>NUCLEOTIDE SEQUENCE</scope>
</reference>
<name>A0A6J6XZW0_9ZZZZ</name>
<evidence type="ECO:0000313" key="1">
    <source>
        <dbReference type="EMBL" id="CAB4802039.1"/>
    </source>
</evidence>
<accession>A0A6J6XZW0</accession>
<dbReference type="AlphaFoldDB" id="A0A6J6XZW0"/>
<dbReference type="InterPro" id="IPR021890">
    <property type="entry name" value="DUF3501"/>
</dbReference>
<proteinExistence type="predicted"/>
<sequence length="199" mass="22939">MMATSRKLQLTDILDLRAYERIRDERREEIIEIKRRRRVQLGTVVTLMFENRATMQSQIHEMMRAEKVVRDEQILEELHAYNPLIPEAGQLSATLFIELTTPEQMLEWLPKLVNIESSIGIRLSDGSTVMSITEEGHAETLTRDNVTAAVHYIRFEFTPQQVEAFASGEVEILCVHPAYVEVAILPKFVSDELLTDLRD</sequence>